<evidence type="ECO:0000256" key="5">
    <source>
        <dbReference type="PROSITE-ProRule" id="PRU00560"/>
    </source>
</evidence>
<dbReference type="GO" id="GO:0003677">
    <property type="term" value="F:DNA binding"/>
    <property type="evidence" value="ECO:0007669"/>
    <property type="project" value="InterPro"/>
</dbReference>
<feature type="region of interest" description="Disordered" evidence="6">
    <location>
        <begin position="809"/>
        <end position="851"/>
    </location>
</feature>
<feature type="compositionally biased region" description="Basic and acidic residues" evidence="6">
    <location>
        <begin position="33"/>
        <end position="42"/>
    </location>
</feature>
<keyword evidence="2 5" id="KW-0378">Hydrolase</keyword>
<evidence type="ECO:0000313" key="9">
    <source>
        <dbReference type="Proteomes" id="UP000669179"/>
    </source>
</evidence>
<name>A0A939P9M7_9ACTN</name>
<evidence type="ECO:0000256" key="2">
    <source>
        <dbReference type="ARBA" id="ARBA00022801"/>
    </source>
</evidence>
<keyword evidence="9" id="KW-1185">Reference proteome</keyword>
<gene>
    <name evidence="8" type="ORF">J4573_15415</name>
</gene>
<dbReference type="AlphaFoldDB" id="A0A939P9M7"/>
<dbReference type="RefSeq" id="WP_208256170.1">
    <property type="nucleotide sequence ID" value="NZ_JAGEOJ010000006.1"/>
</dbReference>
<dbReference type="EMBL" id="JAGEOJ010000006">
    <property type="protein sequence ID" value="MBO2448490.1"/>
    <property type="molecule type" value="Genomic_DNA"/>
</dbReference>
<dbReference type="InterPro" id="IPR014016">
    <property type="entry name" value="UvrD-like_ATP-bd"/>
</dbReference>
<comment type="caution">
    <text evidence="8">The sequence shown here is derived from an EMBL/GenBank/DDBJ whole genome shotgun (WGS) entry which is preliminary data.</text>
</comment>
<dbReference type="SUPFAM" id="SSF52540">
    <property type="entry name" value="P-loop containing nucleoside triphosphate hydrolases"/>
    <property type="match status" value="1"/>
</dbReference>
<evidence type="ECO:0000256" key="3">
    <source>
        <dbReference type="ARBA" id="ARBA00022806"/>
    </source>
</evidence>
<feature type="binding site" evidence="5">
    <location>
        <begin position="226"/>
        <end position="233"/>
    </location>
    <ligand>
        <name>ATP</name>
        <dbReference type="ChEBI" id="CHEBI:30616"/>
    </ligand>
</feature>
<dbReference type="GO" id="GO:0005524">
    <property type="term" value="F:ATP binding"/>
    <property type="evidence" value="ECO:0007669"/>
    <property type="project" value="UniProtKB-UniRule"/>
</dbReference>
<feature type="region of interest" description="Disordered" evidence="6">
    <location>
        <begin position="33"/>
        <end position="53"/>
    </location>
</feature>
<dbReference type="InterPro" id="IPR000212">
    <property type="entry name" value="DNA_helicase_UvrD/REP"/>
</dbReference>
<dbReference type="InterPro" id="IPR027417">
    <property type="entry name" value="P-loop_NTPase"/>
</dbReference>
<feature type="domain" description="UvrD-like helicase ATP-binding" evidence="7">
    <location>
        <begin position="205"/>
        <end position="660"/>
    </location>
</feature>
<reference evidence="8" key="1">
    <citation type="submission" date="2021-03" db="EMBL/GenBank/DDBJ databases">
        <authorList>
            <person name="Kanchanasin P."/>
            <person name="Saeng-In P."/>
            <person name="Phongsopitanun W."/>
            <person name="Yuki M."/>
            <person name="Kudo T."/>
            <person name="Ohkuma M."/>
            <person name="Tanasupawat S."/>
        </authorList>
    </citation>
    <scope>NUCLEOTIDE SEQUENCE</scope>
    <source>
        <strain evidence="8">GKU 128</strain>
    </source>
</reference>
<dbReference type="Gene3D" id="3.40.50.300">
    <property type="entry name" value="P-loop containing nucleotide triphosphate hydrolases"/>
    <property type="match status" value="2"/>
</dbReference>
<dbReference type="PANTHER" id="PTHR11070:SF45">
    <property type="entry name" value="DNA 3'-5' HELICASE"/>
    <property type="match status" value="1"/>
</dbReference>
<evidence type="ECO:0000259" key="7">
    <source>
        <dbReference type="PROSITE" id="PS51198"/>
    </source>
</evidence>
<evidence type="ECO:0000256" key="1">
    <source>
        <dbReference type="ARBA" id="ARBA00022741"/>
    </source>
</evidence>
<evidence type="ECO:0000256" key="6">
    <source>
        <dbReference type="SAM" id="MobiDB-lite"/>
    </source>
</evidence>
<dbReference type="PANTHER" id="PTHR11070">
    <property type="entry name" value="UVRD / RECB / PCRA DNA HELICASE FAMILY MEMBER"/>
    <property type="match status" value="1"/>
</dbReference>
<proteinExistence type="predicted"/>
<dbReference type="Proteomes" id="UP000669179">
    <property type="component" value="Unassembled WGS sequence"/>
</dbReference>
<dbReference type="GO" id="GO:0043138">
    <property type="term" value="F:3'-5' DNA helicase activity"/>
    <property type="evidence" value="ECO:0007669"/>
    <property type="project" value="TreeGrafter"/>
</dbReference>
<keyword evidence="3 5" id="KW-0347">Helicase</keyword>
<dbReference type="PROSITE" id="PS51198">
    <property type="entry name" value="UVRD_HELICASE_ATP_BIND"/>
    <property type="match status" value="1"/>
</dbReference>
<dbReference type="GO" id="GO:0016787">
    <property type="term" value="F:hydrolase activity"/>
    <property type="evidence" value="ECO:0007669"/>
    <property type="project" value="UniProtKB-UniRule"/>
</dbReference>
<evidence type="ECO:0000313" key="8">
    <source>
        <dbReference type="EMBL" id="MBO2448490.1"/>
    </source>
</evidence>
<keyword evidence="4 5" id="KW-0067">ATP-binding</keyword>
<sequence length="851" mass="92894">MGIRQVEDVKSPEAALREEQEYVTRVYTRLDAERDEAERTVREGPGGTGGGGAFQARLERAVATDEAARRLDRLTGVERGLCFGRIDHRRDDTAPEGEDADEAGPRDTFYIGRIGLRDEHREPLLIDWRAEAARPFYTATPTSPGTLARRRHLHLRLRELVRIDDEVFDLDGLSTADQSTIVGEAALLATLRRGRTGRMSDVVATIQEEQDQVIRAGLPGVLVVQGGPGTGKTVAALHRAAYLLYTHREVLERRGVLVVGPNATFMRYIEQVLPGLGESDVALATVGELFPGVRATAAETPEVAILKGGLRMAGMIESAVRDRQRAPQEGLEIENDGMVLRVEPARLREIRDRARNLRASHNVQRRLFVHDVLQALAVDRAEQYDKMTDEPLQEILRSGNVPQWLQELLDEAEDQPLLDGTDLKLAKEALWAEPAVRQLIDDLWPELTPQQLLSELFADAAALERVGGAAALTKAERADLFRPADAEWTVSDVPLLDEAAELLGAPDDAAERARLRAAQREVEAEEQYAREVIESTGVEQIGIPEIDLLNAGELAERHVEDALELAERQHYDGLRLTTAQRAAADREWAYGHVIVDEAQELSEMAWRAVMRKVPTRSLTVVGDVAQTGNPAGARSWGDMLDRYVHGRWREQRLMVNYRTPAAIMRIAADVLAEVAPEQTPPEPVRDDGPPPGVVRMDAEGIPGGLPALVDAELIQITTDRIGEGRLAVIASAATHPAVRAALPDAEAGATPEALDSPVVVLTPEESKGLEFDSVIVVDPAGIIDESPRGGHDLYVAITRATRRMTLVQDGDLPPMLSGVKAQEEIQGEPGAAGVQSQSGSADPEPSADAAR</sequence>
<dbReference type="GO" id="GO:0000725">
    <property type="term" value="P:recombinational repair"/>
    <property type="evidence" value="ECO:0007669"/>
    <property type="project" value="TreeGrafter"/>
</dbReference>
<evidence type="ECO:0000256" key="4">
    <source>
        <dbReference type="ARBA" id="ARBA00022840"/>
    </source>
</evidence>
<feature type="compositionally biased region" description="Gly residues" evidence="6">
    <location>
        <begin position="44"/>
        <end position="53"/>
    </location>
</feature>
<keyword evidence="1 5" id="KW-0547">Nucleotide-binding</keyword>
<protein>
    <submittedName>
        <fullName evidence="8">AAA family ATPase</fullName>
    </submittedName>
</protein>
<organism evidence="8 9">
    <name type="scientific">Actinomadura barringtoniae</name>
    <dbReference type="NCBI Taxonomy" id="1427535"/>
    <lineage>
        <taxon>Bacteria</taxon>
        <taxon>Bacillati</taxon>
        <taxon>Actinomycetota</taxon>
        <taxon>Actinomycetes</taxon>
        <taxon>Streptosporangiales</taxon>
        <taxon>Thermomonosporaceae</taxon>
        <taxon>Actinomadura</taxon>
    </lineage>
</organism>
<accession>A0A939P9M7</accession>
<dbReference type="GO" id="GO:0005829">
    <property type="term" value="C:cytosol"/>
    <property type="evidence" value="ECO:0007669"/>
    <property type="project" value="TreeGrafter"/>
</dbReference>